<dbReference type="Gene3D" id="3.30.70.1290">
    <property type="entry name" value="Transposase IS200-like"/>
    <property type="match status" value="1"/>
</dbReference>
<feature type="domain" description="Transposase IS200-like" evidence="1">
    <location>
        <begin position="16"/>
        <end position="130"/>
    </location>
</feature>
<organism evidence="2 3">
    <name type="scientific">Pseudomonas indica</name>
    <dbReference type="NCBI Taxonomy" id="137658"/>
    <lineage>
        <taxon>Bacteria</taxon>
        <taxon>Pseudomonadati</taxon>
        <taxon>Pseudomonadota</taxon>
        <taxon>Gammaproteobacteria</taxon>
        <taxon>Pseudomonadales</taxon>
        <taxon>Pseudomonadaceae</taxon>
        <taxon>Pseudomonas</taxon>
    </lineage>
</organism>
<dbReference type="InterPro" id="IPR052715">
    <property type="entry name" value="RAYT_transposase"/>
</dbReference>
<accession>A0A1G9GFY1</accession>
<dbReference type="SMART" id="SM01321">
    <property type="entry name" value="Y1_Tnp"/>
    <property type="match status" value="1"/>
</dbReference>
<dbReference type="NCBIfam" id="NF047646">
    <property type="entry name" value="REP_Tyr_transpos"/>
    <property type="match status" value="1"/>
</dbReference>
<dbReference type="Proteomes" id="UP000198706">
    <property type="component" value="Unassembled WGS sequence"/>
</dbReference>
<evidence type="ECO:0000259" key="1">
    <source>
        <dbReference type="SMART" id="SM01321"/>
    </source>
</evidence>
<sequence length="151" mass="17429">MLSPQGNRLRVGRYSEPGRIYLLTVVTQGRRPLLRELRTGRLVVGELRQAEESALVRSLAWVVMPDHMHWLIELQHSTLESLMQRVKSRSAKAINQMQGTQGRVWQKGFHDHAVRQEEDLITLARYVVANPLRAGLVRRIGDYPLWDAAWL</sequence>
<dbReference type="GO" id="GO:0043565">
    <property type="term" value="F:sequence-specific DNA binding"/>
    <property type="evidence" value="ECO:0007669"/>
    <property type="project" value="TreeGrafter"/>
</dbReference>
<dbReference type="PANTHER" id="PTHR36966:SF1">
    <property type="entry name" value="REP-ASSOCIATED TYROSINE TRANSPOSASE"/>
    <property type="match status" value="1"/>
</dbReference>
<protein>
    <submittedName>
        <fullName evidence="2">REP element-mobilizing transposase RayT</fullName>
    </submittedName>
</protein>
<name>A0A1G9GFY1_9PSED</name>
<dbReference type="InterPro" id="IPR036515">
    <property type="entry name" value="Transposase_17_sf"/>
</dbReference>
<evidence type="ECO:0000313" key="3">
    <source>
        <dbReference type="Proteomes" id="UP000198706"/>
    </source>
</evidence>
<dbReference type="Pfam" id="PF01797">
    <property type="entry name" value="Y1_Tnp"/>
    <property type="match status" value="1"/>
</dbReference>
<dbReference type="EMBL" id="FNFD01000013">
    <property type="protein sequence ID" value="SDK99628.1"/>
    <property type="molecule type" value="Genomic_DNA"/>
</dbReference>
<dbReference type="STRING" id="137658.SAMN05216186_11317"/>
<keyword evidence="3" id="KW-1185">Reference proteome</keyword>
<evidence type="ECO:0000313" key="2">
    <source>
        <dbReference type="EMBL" id="SDK99628.1"/>
    </source>
</evidence>
<dbReference type="SUPFAM" id="SSF143422">
    <property type="entry name" value="Transposase IS200-like"/>
    <property type="match status" value="1"/>
</dbReference>
<reference evidence="2 3" key="1">
    <citation type="submission" date="2016-10" db="EMBL/GenBank/DDBJ databases">
        <authorList>
            <person name="de Groot N.N."/>
        </authorList>
    </citation>
    <scope>NUCLEOTIDE SEQUENCE [LARGE SCALE GENOMIC DNA]</scope>
    <source>
        <strain evidence="2 3">JCM 21544</strain>
    </source>
</reference>
<dbReference type="GO" id="GO:0004803">
    <property type="term" value="F:transposase activity"/>
    <property type="evidence" value="ECO:0007669"/>
    <property type="project" value="InterPro"/>
</dbReference>
<gene>
    <name evidence="2" type="ORF">SAMN05216186_11317</name>
</gene>
<dbReference type="GO" id="GO:0006313">
    <property type="term" value="P:DNA transposition"/>
    <property type="evidence" value="ECO:0007669"/>
    <property type="project" value="InterPro"/>
</dbReference>
<dbReference type="PANTHER" id="PTHR36966">
    <property type="entry name" value="REP-ASSOCIATED TYROSINE TRANSPOSASE"/>
    <property type="match status" value="1"/>
</dbReference>
<dbReference type="InterPro" id="IPR002686">
    <property type="entry name" value="Transposase_17"/>
</dbReference>
<proteinExistence type="predicted"/>
<dbReference type="AlphaFoldDB" id="A0A1G9GFY1"/>
<dbReference type="RefSeq" id="WP_084339293.1">
    <property type="nucleotide sequence ID" value="NZ_FNFD01000013.1"/>
</dbReference>